<evidence type="ECO:0000313" key="1">
    <source>
        <dbReference type="EMBL" id="SNV29718.1"/>
    </source>
</evidence>
<gene>
    <name evidence="1" type="ORF">SAMEA4412665_00323</name>
</gene>
<proteinExistence type="predicted"/>
<evidence type="ECO:0000313" key="2">
    <source>
        <dbReference type="Proteomes" id="UP000215332"/>
    </source>
</evidence>
<sequence>MPPRKVKLSTVGPLVTYKKATINLDGNIWLGRPGDTVHIVTSHDYQERRHLTLKGYGFYLTITSPTHAERTFDALRIYGEGPITLTDDFSGITAIATGGEIPTTVTGHEYAEFEDLSPLIIWPFSAFSPMHLRKWVGKHRYGPHYPFRNR</sequence>
<accession>A0A239W6Z3</accession>
<protein>
    <submittedName>
        <fullName evidence="1">Uncharacterized protein</fullName>
    </submittedName>
</protein>
<organism evidence="1 2">
    <name type="scientific">Cutibacterium granulosum</name>
    <dbReference type="NCBI Taxonomy" id="33011"/>
    <lineage>
        <taxon>Bacteria</taxon>
        <taxon>Bacillati</taxon>
        <taxon>Actinomycetota</taxon>
        <taxon>Actinomycetes</taxon>
        <taxon>Propionibacteriales</taxon>
        <taxon>Propionibacteriaceae</taxon>
        <taxon>Cutibacterium</taxon>
    </lineage>
</organism>
<dbReference type="EMBL" id="LT906441">
    <property type="protein sequence ID" value="SNV29718.1"/>
    <property type="molecule type" value="Genomic_DNA"/>
</dbReference>
<reference evidence="1 2" key="1">
    <citation type="submission" date="2017-06" db="EMBL/GenBank/DDBJ databases">
        <authorList>
            <consortium name="Pathogen Informatics"/>
        </authorList>
    </citation>
    <scope>NUCLEOTIDE SEQUENCE [LARGE SCALE GENOMIC DNA]</scope>
    <source>
        <strain evidence="1 2">NCTC11865</strain>
    </source>
</reference>
<name>A0A239W6Z3_9ACTN</name>
<dbReference type="KEGG" id="cgrn:4412665_00323"/>
<dbReference type="AlphaFoldDB" id="A0A239W6Z3"/>
<dbReference type="Proteomes" id="UP000215332">
    <property type="component" value="Chromosome 1"/>
</dbReference>